<gene>
    <name evidence="2" type="ORF">FA13DRAFT_525493</name>
</gene>
<dbReference type="Pfam" id="PF01814">
    <property type="entry name" value="Hemerythrin"/>
    <property type="match status" value="1"/>
</dbReference>
<reference evidence="2 3" key="1">
    <citation type="journal article" date="2019" name="Nat. Ecol. Evol.">
        <title>Megaphylogeny resolves global patterns of mushroom evolution.</title>
        <authorList>
            <person name="Varga T."/>
            <person name="Krizsan K."/>
            <person name="Foldi C."/>
            <person name="Dima B."/>
            <person name="Sanchez-Garcia M."/>
            <person name="Sanchez-Ramirez S."/>
            <person name="Szollosi G.J."/>
            <person name="Szarkandi J.G."/>
            <person name="Papp V."/>
            <person name="Albert L."/>
            <person name="Andreopoulos W."/>
            <person name="Angelini C."/>
            <person name="Antonin V."/>
            <person name="Barry K.W."/>
            <person name="Bougher N.L."/>
            <person name="Buchanan P."/>
            <person name="Buyck B."/>
            <person name="Bense V."/>
            <person name="Catcheside P."/>
            <person name="Chovatia M."/>
            <person name="Cooper J."/>
            <person name="Damon W."/>
            <person name="Desjardin D."/>
            <person name="Finy P."/>
            <person name="Geml J."/>
            <person name="Haridas S."/>
            <person name="Hughes K."/>
            <person name="Justo A."/>
            <person name="Karasinski D."/>
            <person name="Kautmanova I."/>
            <person name="Kiss B."/>
            <person name="Kocsube S."/>
            <person name="Kotiranta H."/>
            <person name="LaButti K.M."/>
            <person name="Lechner B.E."/>
            <person name="Liimatainen K."/>
            <person name="Lipzen A."/>
            <person name="Lukacs Z."/>
            <person name="Mihaltcheva S."/>
            <person name="Morgado L.N."/>
            <person name="Niskanen T."/>
            <person name="Noordeloos M.E."/>
            <person name="Ohm R.A."/>
            <person name="Ortiz-Santana B."/>
            <person name="Ovrebo C."/>
            <person name="Racz N."/>
            <person name="Riley R."/>
            <person name="Savchenko A."/>
            <person name="Shiryaev A."/>
            <person name="Soop K."/>
            <person name="Spirin V."/>
            <person name="Szebenyi C."/>
            <person name="Tomsovsky M."/>
            <person name="Tulloss R.E."/>
            <person name="Uehling J."/>
            <person name="Grigoriev I.V."/>
            <person name="Vagvolgyi C."/>
            <person name="Papp T."/>
            <person name="Martin F.M."/>
            <person name="Miettinen O."/>
            <person name="Hibbett D.S."/>
            <person name="Nagy L.G."/>
        </authorList>
    </citation>
    <scope>NUCLEOTIDE SEQUENCE [LARGE SCALE GENOMIC DNA]</scope>
    <source>
        <strain evidence="2 3">FP101781</strain>
    </source>
</reference>
<keyword evidence="3" id="KW-1185">Reference proteome</keyword>
<proteinExistence type="predicted"/>
<organism evidence="2 3">
    <name type="scientific">Coprinellus micaceus</name>
    <name type="common">Glistening ink-cap mushroom</name>
    <name type="synonym">Coprinus micaceus</name>
    <dbReference type="NCBI Taxonomy" id="71717"/>
    <lineage>
        <taxon>Eukaryota</taxon>
        <taxon>Fungi</taxon>
        <taxon>Dikarya</taxon>
        <taxon>Basidiomycota</taxon>
        <taxon>Agaricomycotina</taxon>
        <taxon>Agaricomycetes</taxon>
        <taxon>Agaricomycetidae</taxon>
        <taxon>Agaricales</taxon>
        <taxon>Agaricineae</taxon>
        <taxon>Psathyrellaceae</taxon>
        <taxon>Coprinellus</taxon>
    </lineage>
</organism>
<sequence>MASNNSVHDGGDWSSPFPPITLPSYPLTATLADDFGGNIAGEMVLVHNVIIRSFNAVWHNAALVSAKDVPAFISYAKSAVDMLHEHHHTEEEIFFPVLAREGLAQIVEGNIEQHKAFHDSMEALNEHLNGLAQRPEEYDAQRMREALEKLGGPLVQHLHDEIPTLHPDNMRKIDKDILDKLCSDLDAHIKSQGGFTTLIPFMVTGHRSEEAPAWPPFPGPLRWLVKNVFGRVHSSRWKFAPYDLSGNPQTYSPS</sequence>
<evidence type="ECO:0000259" key="1">
    <source>
        <dbReference type="Pfam" id="PF01814"/>
    </source>
</evidence>
<dbReference type="PANTHER" id="PTHR38048:SF2">
    <property type="entry name" value="HEMERYTHRIN-LIKE DOMAIN-CONTAINING PROTEIN"/>
    <property type="match status" value="1"/>
</dbReference>
<dbReference type="STRING" id="71717.A0A4Y7T9L9"/>
<dbReference type="Proteomes" id="UP000298030">
    <property type="component" value="Unassembled WGS sequence"/>
</dbReference>
<dbReference type="CDD" id="cd12108">
    <property type="entry name" value="Hr-like"/>
    <property type="match status" value="1"/>
</dbReference>
<evidence type="ECO:0000313" key="3">
    <source>
        <dbReference type="Proteomes" id="UP000298030"/>
    </source>
</evidence>
<dbReference type="Gene3D" id="1.20.120.520">
    <property type="entry name" value="nmb1532 protein domain like"/>
    <property type="match status" value="1"/>
</dbReference>
<dbReference type="EMBL" id="QPFP01000022">
    <property type="protein sequence ID" value="TEB30654.1"/>
    <property type="molecule type" value="Genomic_DNA"/>
</dbReference>
<dbReference type="InterPro" id="IPR012312">
    <property type="entry name" value="Hemerythrin-like"/>
</dbReference>
<dbReference type="OrthoDB" id="58416at2759"/>
<accession>A0A4Y7T9L9</accession>
<comment type="caution">
    <text evidence="2">The sequence shown here is derived from an EMBL/GenBank/DDBJ whole genome shotgun (WGS) entry which is preliminary data.</text>
</comment>
<dbReference type="PANTHER" id="PTHR38048">
    <property type="entry name" value="EXPRESSED PROTEIN"/>
    <property type="match status" value="1"/>
</dbReference>
<name>A0A4Y7T9L9_COPMI</name>
<feature type="domain" description="Hemerythrin-like" evidence="1">
    <location>
        <begin position="43"/>
        <end position="162"/>
    </location>
</feature>
<evidence type="ECO:0000313" key="2">
    <source>
        <dbReference type="EMBL" id="TEB30654.1"/>
    </source>
</evidence>
<dbReference type="InterPro" id="IPR053206">
    <property type="entry name" value="Dimeric_xanthone_biosynth"/>
</dbReference>
<dbReference type="AlphaFoldDB" id="A0A4Y7T9L9"/>
<protein>
    <recommendedName>
        <fullName evidence="1">Hemerythrin-like domain-containing protein</fullName>
    </recommendedName>
</protein>